<evidence type="ECO:0000313" key="2">
    <source>
        <dbReference type="Proteomes" id="UP000646484"/>
    </source>
</evidence>
<keyword evidence="2" id="KW-1185">Reference proteome</keyword>
<name>A0ABR7CYA7_9BACT</name>
<sequence length="62" mass="7086">MNRIELMEKVSQVSGFGISDCDNVLSALEKVLEAELKVAGRKRCIFDTVYGFMTFLKKIREK</sequence>
<organism evidence="1 2">
    <name type="scientific">Butyricimonas hominis</name>
    <dbReference type="NCBI Taxonomy" id="2763032"/>
    <lineage>
        <taxon>Bacteria</taxon>
        <taxon>Pseudomonadati</taxon>
        <taxon>Bacteroidota</taxon>
        <taxon>Bacteroidia</taxon>
        <taxon>Bacteroidales</taxon>
        <taxon>Odoribacteraceae</taxon>
        <taxon>Butyricimonas</taxon>
    </lineage>
</organism>
<reference evidence="1 2" key="1">
    <citation type="submission" date="2020-08" db="EMBL/GenBank/DDBJ databases">
        <title>Genome public.</title>
        <authorList>
            <person name="Liu C."/>
            <person name="Sun Q."/>
        </authorList>
    </citation>
    <scope>NUCLEOTIDE SEQUENCE [LARGE SCALE GENOMIC DNA]</scope>
    <source>
        <strain evidence="1 2">NSJ-56</strain>
    </source>
</reference>
<dbReference type="RefSeq" id="WP_099292082.1">
    <property type="nucleotide sequence ID" value="NZ_JACOOH010000002.1"/>
</dbReference>
<proteinExistence type="predicted"/>
<evidence type="ECO:0000313" key="1">
    <source>
        <dbReference type="EMBL" id="MBC5620305.1"/>
    </source>
</evidence>
<dbReference type="Proteomes" id="UP000646484">
    <property type="component" value="Unassembled WGS sequence"/>
</dbReference>
<protein>
    <submittedName>
        <fullName evidence="1">Uncharacterized protein</fullName>
    </submittedName>
</protein>
<accession>A0ABR7CYA7</accession>
<dbReference type="EMBL" id="JACOOH010000002">
    <property type="protein sequence ID" value="MBC5620305.1"/>
    <property type="molecule type" value="Genomic_DNA"/>
</dbReference>
<comment type="caution">
    <text evidence="1">The sequence shown here is derived from an EMBL/GenBank/DDBJ whole genome shotgun (WGS) entry which is preliminary data.</text>
</comment>
<gene>
    <name evidence="1" type="ORF">H8S64_04260</name>
</gene>